<evidence type="ECO:0000313" key="3">
    <source>
        <dbReference type="Proteomes" id="UP000620124"/>
    </source>
</evidence>
<sequence>MSTPLQKPLLLPGIAPHLFQSRRAHKTVKTSSSLVTYRRSATIPEPSSPDQTASSHNKQPSDVSMHSDYASRRTAEALVEAQAAEIALLHASVASPHFPCPYDYEPLPRDTAAAHKGHHPLEYHPHRLCRDRERRRFGGRPHSSSRFRSGIDGW</sequence>
<feature type="region of interest" description="Disordered" evidence="1">
    <location>
        <begin position="22"/>
        <end position="74"/>
    </location>
</feature>
<dbReference type="AlphaFoldDB" id="A0A8H6X2L6"/>
<keyword evidence="3" id="KW-1185">Reference proteome</keyword>
<evidence type="ECO:0000313" key="2">
    <source>
        <dbReference type="EMBL" id="KAF7332914.1"/>
    </source>
</evidence>
<reference evidence="2" key="1">
    <citation type="submission" date="2020-05" db="EMBL/GenBank/DDBJ databases">
        <title>Mycena genomes resolve the evolution of fungal bioluminescence.</title>
        <authorList>
            <person name="Tsai I.J."/>
        </authorList>
    </citation>
    <scope>NUCLEOTIDE SEQUENCE</scope>
    <source>
        <strain evidence="2">CCC161011</strain>
    </source>
</reference>
<feature type="compositionally biased region" description="Polar residues" evidence="1">
    <location>
        <begin position="48"/>
        <end position="64"/>
    </location>
</feature>
<protein>
    <submittedName>
        <fullName evidence="2">Uncharacterized protein</fullName>
    </submittedName>
</protein>
<comment type="caution">
    <text evidence="2">The sequence shown here is derived from an EMBL/GenBank/DDBJ whole genome shotgun (WGS) entry which is preliminary data.</text>
</comment>
<feature type="region of interest" description="Disordered" evidence="1">
    <location>
        <begin position="134"/>
        <end position="154"/>
    </location>
</feature>
<organism evidence="2 3">
    <name type="scientific">Mycena venus</name>
    <dbReference type="NCBI Taxonomy" id="2733690"/>
    <lineage>
        <taxon>Eukaryota</taxon>
        <taxon>Fungi</taxon>
        <taxon>Dikarya</taxon>
        <taxon>Basidiomycota</taxon>
        <taxon>Agaricomycotina</taxon>
        <taxon>Agaricomycetes</taxon>
        <taxon>Agaricomycetidae</taxon>
        <taxon>Agaricales</taxon>
        <taxon>Marasmiineae</taxon>
        <taxon>Mycenaceae</taxon>
        <taxon>Mycena</taxon>
    </lineage>
</organism>
<name>A0A8H6X2L6_9AGAR</name>
<gene>
    <name evidence="2" type="ORF">MVEN_02397200</name>
</gene>
<accession>A0A8H6X2L6</accession>
<proteinExistence type="predicted"/>
<evidence type="ECO:0000256" key="1">
    <source>
        <dbReference type="SAM" id="MobiDB-lite"/>
    </source>
</evidence>
<dbReference type="OrthoDB" id="2991508at2759"/>
<dbReference type="Proteomes" id="UP000620124">
    <property type="component" value="Unassembled WGS sequence"/>
</dbReference>
<dbReference type="EMBL" id="JACAZI010000031">
    <property type="protein sequence ID" value="KAF7332914.1"/>
    <property type="molecule type" value="Genomic_DNA"/>
</dbReference>